<dbReference type="InterPro" id="IPR023631">
    <property type="entry name" value="Amidase_dom"/>
</dbReference>
<dbReference type="KEGG" id="bgv:CAL12_24290"/>
<evidence type="ECO:0000313" key="3">
    <source>
        <dbReference type="EMBL" id="ARP83620.1"/>
    </source>
</evidence>
<keyword evidence="4" id="KW-1185">Reference proteome</keyword>
<dbReference type="PANTHER" id="PTHR11895:SF176">
    <property type="entry name" value="AMIDASE AMID-RELATED"/>
    <property type="match status" value="1"/>
</dbReference>
<accession>A0A1W6YR98</accession>
<dbReference type="PANTHER" id="PTHR11895">
    <property type="entry name" value="TRANSAMIDASE"/>
    <property type="match status" value="1"/>
</dbReference>
<dbReference type="GO" id="GO:0003824">
    <property type="term" value="F:catalytic activity"/>
    <property type="evidence" value="ECO:0007669"/>
    <property type="project" value="InterPro"/>
</dbReference>
<evidence type="ECO:0000256" key="1">
    <source>
        <dbReference type="SAM" id="MobiDB-lite"/>
    </source>
</evidence>
<dbReference type="Proteomes" id="UP000194151">
    <property type="component" value="Chromosome"/>
</dbReference>
<feature type="compositionally biased region" description="Low complexity" evidence="1">
    <location>
        <begin position="477"/>
        <end position="489"/>
    </location>
</feature>
<dbReference type="RefSeq" id="WP_086066948.1">
    <property type="nucleotide sequence ID" value="NZ_CP021108.1"/>
</dbReference>
<evidence type="ECO:0000259" key="2">
    <source>
        <dbReference type="Pfam" id="PF01425"/>
    </source>
</evidence>
<dbReference type="EMBL" id="CP021108">
    <property type="protein sequence ID" value="ARP83620.1"/>
    <property type="molecule type" value="Genomic_DNA"/>
</dbReference>
<dbReference type="Gene3D" id="3.90.1300.10">
    <property type="entry name" value="Amidase signature (AS) domain"/>
    <property type="match status" value="1"/>
</dbReference>
<feature type="domain" description="Amidase" evidence="2">
    <location>
        <begin position="26"/>
        <end position="444"/>
    </location>
</feature>
<feature type="region of interest" description="Disordered" evidence="1">
    <location>
        <begin position="468"/>
        <end position="497"/>
    </location>
</feature>
<dbReference type="STRING" id="1416806.CAL12_24290"/>
<reference evidence="3 4" key="1">
    <citation type="submission" date="2017-05" db="EMBL/GenBank/DDBJ databases">
        <title>Complete and WGS of Bordetella genogroups.</title>
        <authorList>
            <person name="Spilker T."/>
            <person name="LiPuma J."/>
        </authorList>
    </citation>
    <scope>NUCLEOTIDE SEQUENCE [LARGE SCALE GENOMIC DNA]</scope>
    <source>
        <strain evidence="3 4">AU19157</strain>
    </source>
</reference>
<dbReference type="AlphaFoldDB" id="A0A1W6YR98"/>
<dbReference type="InterPro" id="IPR000120">
    <property type="entry name" value="Amidase"/>
</dbReference>
<evidence type="ECO:0000313" key="4">
    <source>
        <dbReference type="Proteomes" id="UP000194151"/>
    </source>
</evidence>
<organism evidence="3 4">
    <name type="scientific">Bordetella genomosp. 8</name>
    <dbReference type="NCBI Taxonomy" id="1416806"/>
    <lineage>
        <taxon>Bacteria</taxon>
        <taxon>Pseudomonadati</taxon>
        <taxon>Pseudomonadota</taxon>
        <taxon>Betaproteobacteria</taxon>
        <taxon>Burkholderiales</taxon>
        <taxon>Alcaligenaceae</taxon>
        <taxon>Bordetella</taxon>
    </lineage>
</organism>
<dbReference type="Pfam" id="PF01425">
    <property type="entry name" value="Amidase"/>
    <property type="match status" value="1"/>
</dbReference>
<sequence>MNGDPTFLTIAQASRMIADKTLSPVELTQACLSRMEAVDAALCSFITPTPELALAQARAAEAEIARDGPRGPLHGIPYSLKDIYETAGIRTTGQSRVLADYVPTQDCPAQQALQAAGGVLLGKTTTWEFAHGGPSWDVVAPPAHNPWNTARHPAGSSSGSGAAIAAGLCPASMGSDTGGSIRMPAAACGISGIKPTYGRVSRRGVLPNSFSHDHTGPMAWTSEDLAILLGVVAGHDPLDPGSARHPVPDYRAALNGDLRGLKIGVPWAWMEAEAPISPGSRQALDHALDVLRGLGAIVQPITLPSLLAYNDCKRVIAMAELFSIHQHTLRNAPDLLGASLRYRIIGGALLRAEDYVQAMRMRAELAAAMQAAFEQVDLIVTHCAEPAGKLEPTSPHWMFSQPNYTTPFNSAGNPALSVCNGFDADGMPYSLQIAGRLFDEATVLRAGDAYEKATAWRSRRPDIAALAAEAASRRGDGAAPADARPGARPIATSPATA</sequence>
<protein>
    <recommendedName>
        <fullName evidence="2">Amidase domain-containing protein</fullName>
    </recommendedName>
</protein>
<gene>
    <name evidence="3" type="ORF">CAL12_24290</name>
</gene>
<dbReference type="OrthoDB" id="112488at2"/>
<name>A0A1W6YR98_9BORD</name>
<dbReference type="InterPro" id="IPR036928">
    <property type="entry name" value="AS_sf"/>
</dbReference>
<dbReference type="SUPFAM" id="SSF75304">
    <property type="entry name" value="Amidase signature (AS) enzymes"/>
    <property type="match status" value="1"/>
</dbReference>
<proteinExistence type="predicted"/>